<feature type="transmembrane region" description="Helical" evidence="1">
    <location>
        <begin position="75"/>
        <end position="96"/>
    </location>
</feature>
<dbReference type="Gene3D" id="1.20.120.1220">
    <property type="match status" value="1"/>
</dbReference>
<organism evidence="3">
    <name type="scientific">Muribaculaceae bacterium Z82</name>
    <dbReference type="NCBI Taxonomy" id="2304548"/>
    <lineage>
        <taxon>Bacteria</taxon>
        <taxon>Pseudomonadati</taxon>
        <taxon>Bacteroidota</taxon>
        <taxon>Bacteroidia</taxon>
        <taxon>Bacteroidales</taxon>
        <taxon>Muribaculaceae</taxon>
    </lineage>
</organism>
<keyword evidence="1" id="KW-0472">Membrane</keyword>
<feature type="transmembrane region" description="Helical" evidence="1">
    <location>
        <begin position="25"/>
        <end position="44"/>
    </location>
</feature>
<dbReference type="Pfam" id="PF01478">
    <property type="entry name" value="Peptidase_A24"/>
    <property type="match status" value="1"/>
</dbReference>
<name>A0A7C9JRV9_9BACT</name>
<accession>A0A7C9JRV9</accession>
<dbReference type="GO" id="GO:0016020">
    <property type="term" value="C:membrane"/>
    <property type="evidence" value="ECO:0007669"/>
    <property type="project" value="InterPro"/>
</dbReference>
<protein>
    <recommendedName>
        <fullName evidence="2">Prepilin type IV endopeptidase peptidase domain-containing protein</fullName>
    </recommendedName>
</protein>
<reference evidence="3" key="1">
    <citation type="submission" date="2018-08" db="EMBL/GenBank/DDBJ databases">
        <title>Murine metabolic-syndrome-specific gut microbial biobank.</title>
        <authorList>
            <person name="Liu C."/>
        </authorList>
    </citation>
    <scope>NUCLEOTIDE SEQUENCE [LARGE SCALE GENOMIC DNA]</scope>
    <source>
        <strain evidence="3">Z82</strain>
    </source>
</reference>
<proteinExistence type="predicted"/>
<dbReference type="InterPro" id="IPR000045">
    <property type="entry name" value="Prepilin_IV_endopep_pep"/>
</dbReference>
<dbReference type="AlphaFoldDB" id="A0A7C9JRV9"/>
<dbReference type="EMBL" id="QWKH01000148">
    <property type="protein sequence ID" value="NBI35535.1"/>
    <property type="molecule type" value="Genomic_DNA"/>
</dbReference>
<evidence type="ECO:0000259" key="2">
    <source>
        <dbReference type="Pfam" id="PF01478"/>
    </source>
</evidence>
<dbReference type="GO" id="GO:0004190">
    <property type="term" value="F:aspartic-type endopeptidase activity"/>
    <property type="evidence" value="ECO:0007669"/>
    <property type="project" value="InterPro"/>
</dbReference>
<evidence type="ECO:0000256" key="1">
    <source>
        <dbReference type="SAM" id="Phobius"/>
    </source>
</evidence>
<keyword evidence="1" id="KW-1133">Transmembrane helix</keyword>
<keyword evidence="1" id="KW-0812">Transmembrane</keyword>
<feature type="transmembrane region" description="Helical" evidence="1">
    <location>
        <begin position="51"/>
        <end position="69"/>
    </location>
</feature>
<comment type="caution">
    <text evidence="3">The sequence shown here is derived from an EMBL/GenBank/DDBJ whole genome shotgun (WGS) entry which is preliminary data.</text>
</comment>
<gene>
    <name evidence="3" type="ORF">D1639_10955</name>
</gene>
<feature type="domain" description="Prepilin type IV endopeptidase peptidase" evidence="2">
    <location>
        <begin position="35"/>
        <end position="156"/>
    </location>
</feature>
<evidence type="ECO:0000313" key="3">
    <source>
        <dbReference type="EMBL" id="NBI35535.1"/>
    </source>
</evidence>
<sequence length="192" mass="19148">MVAAGGRGVAPNGRVGAVVAGWAEALRALSFAGCFACVGWAVAVDLRRRRIPRASCYGVALCGLAAQLLGHGVPALAWGLAYALVAMLLCVLALQVSQLIARGCRPLQPPATSPGAAKDAPSAPIGGGDVRLIAALCLATGPSAPSGVALCAAGTVAVCAMGLACGRLRWRDGVPYAPFLALWPIGSVLLGP</sequence>